<dbReference type="Pfam" id="PF14534">
    <property type="entry name" value="DUF4440"/>
    <property type="match status" value="1"/>
</dbReference>
<evidence type="ECO:0000259" key="2">
    <source>
        <dbReference type="Pfam" id="PF14534"/>
    </source>
</evidence>
<feature type="signal peptide" evidence="1">
    <location>
        <begin position="1"/>
        <end position="22"/>
    </location>
</feature>
<dbReference type="RefSeq" id="WP_165614917.1">
    <property type="nucleotide sequence ID" value="NZ_FQWL01000006.1"/>
</dbReference>
<organism evidence="3 4">
    <name type="scientific">Flagellimonas flava</name>
    <dbReference type="NCBI Taxonomy" id="570519"/>
    <lineage>
        <taxon>Bacteria</taxon>
        <taxon>Pseudomonadati</taxon>
        <taxon>Bacteroidota</taxon>
        <taxon>Flavobacteriia</taxon>
        <taxon>Flavobacteriales</taxon>
        <taxon>Flavobacteriaceae</taxon>
        <taxon>Flagellimonas</taxon>
    </lineage>
</organism>
<dbReference type="Gene3D" id="3.10.450.50">
    <property type="match status" value="1"/>
</dbReference>
<dbReference type="STRING" id="570519.SAMN04488116_3015"/>
<evidence type="ECO:0000313" key="3">
    <source>
        <dbReference type="EMBL" id="SHG95551.1"/>
    </source>
</evidence>
<feature type="domain" description="DUF4440" evidence="2">
    <location>
        <begin position="40"/>
        <end position="148"/>
    </location>
</feature>
<evidence type="ECO:0000256" key="1">
    <source>
        <dbReference type="SAM" id="SignalP"/>
    </source>
</evidence>
<accession>A0A1M5P195</accession>
<dbReference type="Proteomes" id="UP000184532">
    <property type="component" value="Unassembled WGS sequence"/>
</dbReference>
<dbReference type="InterPro" id="IPR032710">
    <property type="entry name" value="NTF2-like_dom_sf"/>
</dbReference>
<protein>
    <recommendedName>
        <fullName evidence="2">DUF4440 domain-containing protein</fullName>
    </recommendedName>
</protein>
<dbReference type="SUPFAM" id="SSF54427">
    <property type="entry name" value="NTF2-like"/>
    <property type="match status" value="1"/>
</dbReference>
<keyword evidence="4" id="KW-1185">Reference proteome</keyword>
<name>A0A1M5P195_9FLAO</name>
<sequence>MKQSIFLFFVFLILCLTPCVSQQSITETREAAKDELLTSIHKFNRAFQNGDVAILESMITSNYVHSNGSSKSFGKEAWVGYLKKRSSKINNGNLEVLQYEMDELELVLHGTSAIVTGRVKVSQKSEGEIVTNSYRVTHLWVRESGKWKRAGFHDGKIK</sequence>
<dbReference type="AlphaFoldDB" id="A0A1M5P195"/>
<keyword evidence="1" id="KW-0732">Signal</keyword>
<reference evidence="4" key="1">
    <citation type="submission" date="2016-11" db="EMBL/GenBank/DDBJ databases">
        <authorList>
            <person name="Varghese N."/>
            <person name="Submissions S."/>
        </authorList>
    </citation>
    <scope>NUCLEOTIDE SEQUENCE [LARGE SCALE GENOMIC DNA]</scope>
    <source>
        <strain evidence="4">DSM 22638</strain>
    </source>
</reference>
<evidence type="ECO:0000313" key="4">
    <source>
        <dbReference type="Proteomes" id="UP000184532"/>
    </source>
</evidence>
<gene>
    <name evidence="3" type="ORF">SAMN04488116_3015</name>
</gene>
<feature type="chain" id="PRO_5012725574" description="DUF4440 domain-containing protein" evidence="1">
    <location>
        <begin position="23"/>
        <end position="158"/>
    </location>
</feature>
<proteinExistence type="predicted"/>
<dbReference type="EMBL" id="FQWL01000006">
    <property type="protein sequence ID" value="SHG95551.1"/>
    <property type="molecule type" value="Genomic_DNA"/>
</dbReference>
<dbReference type="InterPro" id="IPR027843">
    <property type="entry name" value="DUF4440"/>
</dbReference>